<dbReference type="Proteomes" id="UP000193710">
    <property type="component" value="Unassembled WGS sequence"/>
</dbReference>
<comment type="subcellular location">
    <subcellularLocation>
        <location evidence="1 6">Membrane</location>
        <topology evidence="1 6">Multi-pass membrane protein</topology>
    </subcellularLocation>
</comment>
<evidence type="ECO:0000313" key="9">
    <source>
        <dbReference type="Proteomes" id="UP000193710"/>
    </source>
</evidence>
<dbReference type="AlphaFoldDB" id="A0A024JRX4"/>
<reference evidence="7" key="1">
    <citation type="journal article" date="2014" name="Genome Announc.">
        <title>Draft Genome Sequence of Mycobacterium triplex DSM 44626.</title>
        <authorList>
            <person name="Sassi M."/>
            <person name="Croce O."/>
            <person name="Robert C."/>
            <person name="Raoult D."/>
            <person name="Drancourt M."/>
        </authorList>
    </citation>
    <scope>NUCLEOTIDE SEQUENCE [LARGE SCALE GENOMIC DNA]</scope>
    <source>
        <strain evidence="7">DSM 44626</strain>
    </source>
</reference>
<dbReference type="STRING" id="47839.BN973_00326"/>
<gene>
    <name evidence="8" type="ORF">AWC29_13655</name>
    <name evidence="7" type="ORF">BN973_00326</name>
</gene>
<proteinExistence type="inferred from homology"/>
<keyword evidence="3 6" id="KW-0812">Transmembrane</keyword>
<dbReference type="eggNOG" id="COG2119">
    <property type="taxonomic scope" value="Bacteria"/>
</dbReference>
<dbReference type="EMBL" id="HG964446">
    <property type="protein sequence ID" value="CDO85988.1"/>
    <property type="molecule type" value="Genomic_DNA"/>
</dbReference>
<dbReference type="RefSeq" id="WP_036471912.1">
    <property type="nucleotide sequence ID" value="NZ_HG964446.1"/>
</dbReference>
<evidence type="ECO:0000256" key="3">
    <source>
        <dbReference type="ARBA" id="ARBA00022692"/>
    </source>
</evidence>
<accession>A0A024JRX4</accession>
<dbReference type="Pfam" id="PF01169">
    <property type="entry name" value="GDT1"/>
    <property type="match status" value="2"/>
</dbReference>
<protein>
    <recommendedName>
        <fullName evidence="6">GDT1 family protein</fullName>
    </recommendedName>
</protein>
<evidence type="ECO:0000256" key="2">
    <source>
        <dbReference type="ARBA" id="ARBA00009190"/>
    </source>
</evidence>
<keyword evidence="4 6" id="KW-1133">Transmembrane helix</keyword>
<feature type="transmembrane region" description="Helical" evidence="6">
    <location>
        <begin position="165"/>
        <end position="183"/>
    </location>
</feature>
<dbReference type="Proteomes" id="UP000028880">
    <property type="component" value="Unassembled WGS sequence"/>
</dbReference>
<dbReference type="GO" id="GO:0016020">
    <property type="term" value="C:membrane"/>
    <property type="evidence" value="ECO:0007669"/>
    <property type="project" value="UniProtKB-SubCell"/>
</dbReference>
<feature type="transmembrane region" description="Helical" evidence="6">
    <location>
        <begin position="135"/>
        <end position="158"/>
    </location>
</feature>
<evidence type="ECO:0000256" key="4">
    <source>
        <dbReference type="ARBA" id="ARBA00022989"/>
    </source>
</evidence>
<dbReference type="GO" id="GO:0046873">
    <property type="term" value="F:metal ion transmembrane transporter activity"/>
    <property type="evidence" value="ECO:0007669"/>
    <property type="project" value="InterPro"/>
</dbReference>
<dbReference type="HOGENOM" id="CLU_040186_2_0_11"/>
<dbReference type="OrthoDB" id="5188730at2"/>
<dbReference type="PANTHER" id="PTHR12608">
    <property type="entry name" value="TRANSMEMBRANE PROTEIN HTP-1 RELATED"/>
    <property type="match status" value="1"/>
</dbReference>
<evidence type="ECO:0000313" key="7">
    <source>
        <dbReference type="EMBL" id="CDO85988.1"/>
    </source>
</evidence>
<dbReference type="EMBL" id="LQPY01000018">
    <property type="protein sequence ID" value="ORX04597.1"/>
    <property type="molecule type" value="Genomic_DNA"/>
</dbReference>
<comment type="similarity">
    <text evidence="2 6">Belongs to the GDT1 family.</text>
</comment>
<dbReference type="InterPro" id="IPR001727">
    <property type="entry name" value="GDT1-like"/>
</dbReference>
<keyword evidence="9" id="KW-1185">Reference proteome</keyword>
<sequence length="230" mass="24620">MLAATLLSLGVVFLAELGDRSQLITMTYALRFRWWVVLPGVTIAAFLVHGVSVTIGHLLGTTLPARPMAFASAIAFLIFAGWAWREGVADEDVSNAPQPRFVLLTVVSSFALAEMSDKTTLATVTLASDHDWAGVWIGSTLGMVLADALAIGAGMLLHRRLPQQLLHVLASMLFLEFGLWMLFDGALGWRSVAIATTVAVALAAVSAATAQTLRRRRTEASFAGRSPETV</sequence>
<evidence type="ECO:0000313" key="8">
    <source>
        <dbReference type="EMBL" id="ORX04597.1"/>
    </source>
</evidence>
<dbReference type="PANTHER" id="PTHR12608:SF1">
    <property type="entry name" value="TRANSMEMBRANE PROTEIN 165"/>
    <property type="match status" value="1"/>
</dbReference>
<reference evidence="7" key="2">
    <citation type="submission" date="2014-04" db="EMBL/GenBank/DDBJ databases">
        <authorList>
            <person name="Urmite Genomes U."/>
        </authorList>
    </citation>
    <scope>NUCLEOTIDE SEQUENCE</scope>
    <source>
        <strain evidence="7">DSM 44626</strain>
    </source>
</reference>
<feature type="transmembrane region" description="Helical" evidence="6">
    <location>
        <begin position="189"/>
        <end position="210"/>
    </location>
</feature>
<feature type="transmembrane region" description="Helical" evidence="6">
    <location>
        <begin position="67"/>
        <end position="84"/>
    </location>
</feature>
<organism evidence="7">
    <name type="scientific">Mycobacterium triplex</name>
    <dbReference type="NCBI Taxonomy" id="47839"/>
    <lineage>
        <taxon>Bacteria</taxon>
        <taxon>Bacillati</taxon>
        <taxon>Actinomycetota</taxon>
        <taxon>Actinomycetes</taxon>
        <taxon>Mycobacteriales</taxon>
        <taxon>Mycobacteriaceae</taxon>
        <taxon>Mycobacterium</taxon>
        <taxon>Mycobacterium simiae complex</taxon>
    </lineage>
</organism>
<name>A0A024JRX4_9MYCO</name>
<feature type="transmembrane region" description="Helical" evidence="6">
    <location>
        <begin position="34"/>
        <end position="55"/>
    </location>
</feature>
<keyword evidence="5 6" id="KW-0472">Membrane</keyword>
<evidence type="ECO:0000256" key="5">
    <source>
        <dbReference type="ARBA" id="ARBA00023136"/>
    </source>
</evidence>
<evidence type="ECO:0000256" key="6">
    <source>
        <dbReference type="RuleBase" id="RU365102"/>
    </source>
</evidence>
<evidence type="ECO:0000256" key="1">
    <source>
        <dbReference type="ARBA" id="ARBA00004141"/>
    </source>
</evidence>
<reference evidence="8 9" key="3">
    <citation type="submission" date="2016-01" db="EMBL/GenBank/DDBJ databases">
        <title>The new phylogeny of the genus Mycobacterium.</title>
        <authorList>
            <person name="Tarcisio F."/>
            <person name="Conor M."/>
            <person name="Antonella G."/>
            <person name="Elisabetta G."/>
            <person name="Giulia F.S."/>
            <person name="Sara T."/>
            <person name="Anna F."/>
            <person name="Clotilde B."/>
            <person name="Roberto B."/>
            <person name="Veronica D.S."/>
            <person name="Fabio R."/>
            <person name="Monica P."/>
            <person name="Olivier J."/>
            <person name="Enrico T."/>
            <person name="Nicola S."/>
        </authorList>
    </citation>
    <scope>NUCLEOTIDE SEQUENCE [LARGE SCALE GENOMIC DNA]</scope>
    <source>
        <strain evidence="8 9">DSM 44626</strain>
    </source>
</reference>